<evidence type="ECO:0000256" key="1">
    <source>
        <dbReference type="SAM" id="MobiDB-lite"/>
    </source>
</evidence>
<organism evidence="3 4">
    <name type="scientific">Agrobacterium burrii</name>
    <dbReference type="NCBI Taxonomy" id="2815339"/>
    <lineage>
        <taxon>Bacteria</taxon>
        <taxon>Pseudomonadati</taxon>
        <taxon>Pseudomonadota</taxon>
        <taxon>Alphaproteobacteria</taxon>
        <taxon>Hyphomicrobiales</taxon>
        <taxon>Rhizobiaceae</taxon>
        <taxon>Rhizobium/Agrobacterium group</taxon>
        <taxon>Agrobacterium</taxon>
        <taxon>Agrobacterium tumefaciens complex</taxon>
    </lineage>
</organism>
<reference evidence="3 4" key="1">
    <citation type="submission" date="2021-03" db="EMBL/GenBank/DDBJ databases">
        <title>Whole genome sequence of Agrobacterium sp. strain Rnr.</title>
        <authorList>
            <person name="Mafakheri H."/>
            <person name="Taghavi S.M."/>
            <person name="Nemanja K."/>
            <person name="Osdaghi E."/>
        </authorList>
    </citation>
    <scope>NUCLEOTIDE SEQUENCE [LARGE SCALE GENOMIC DNA]</scope>
    <source>
        <strain evidence="3 4">Rnr</strain>
    </source>
</reference>
<evidence type="ECO:0000256" key="2">
    <source>
        <dbReference type="SAM" id="SignalP"/>
    </source>
</evidence>
<feature type="region of interest" description="Disordered" evidence="1">
    <location>
        <begin position="53"/>
        <end position="74"/>
    </location>
</feature>
<evidence type="ECO:0000313" key="4">
    <source>
        <dbReference type="Proteomes" id="UP000664699"/>
    </source>
</evidence>
<keyword evidence="2" id="KW-0732">Signal</keyword>
<dbReference type="EMBL" id="JAFLNA010000026">
    <property type="protein sequence ID" value="MBO0134649.1"/>
    <property type="molecule type" value="Genomic_DNA"/>
</dbReference>
<comment type="caution">
    <text evidence="3">The sequence shown here is derived from an EMBL/GenBank/DDBJ whole genome shotgun (WGS) entry which is preliminary data.</text>
</comment>
<keyword evidence="4" id="KW-1185">Reference proteome</keyword>
<evidence type="ECO:0000313" key="3">
    <source>
        <dbReference type="EMBL" id="MBO0134649.1"/>
    </source>
</evidence>
<name>A0ABS3ERV3_9HYPH</name>
<protein>
    <recommendedName>
        <fullName evidence="5">Transmembrane protein</fullName>
    </recommendedName>
</protein>
<feature type="signal peptide" evidence="2">
    <location>
        <begin position="1"/>
        <end position="21"/>
    </location>
</feature>
<sequence length="74" mass="7825">MNPFYVVVALPLLLGGCAATSTDVTTYDDSADPAYGVKPVSYTTPVTGYVHRIPVDPRPWRGQNDAQAPKGGTS</sequence>
<dbReference type="Proteomes" id="UP000664699">
    <property type="component" value="Unassembled WGS sequence"/>
</dbReference>
<proteinExistence type="predicted"/>
<gene>
    <name evidence="3" type="ORF">JZX89_28305</name>
</gene>
<evidence type="ECO:0008006" key="5">
    <source>
        <dbReference type="Google" id="ProtNLM"/>
    </source>
</evidence>
<feature type="chain" id="PRO_5046936523" description="Transmembrane protein" evidence="2">
    <location>
        <begin position="22"/>
        <end position="74"/>
    </location>
</feature>
<dbReference type="RefSeq" id="WP_207136115.1">
    <property type="nucleotide sequence ID" value="NZ_JAFLNA010000026.1"/>
</dbReference>
<accession>A0ABS3ERV3</accession>